<keyword evidence="1" id="KW-0472">Membrane</keyword>
<dbReference type="EMBL" id="JABULH010000006">
    <property type="protein sequence ID" value="NTS66340.1"/>
    <property type="molecule type" value="Genomic_DNA"/>
</dbReference>
<reference evidence="2 3" key="1">
    <citation type="submission" date="2020-06" db="EMBL/GenBank/DDBJ databases">
        <title>Sphingomonas hominis sp. nov., a member of the Sphingomonas, isolated from the hair of a 22-year-old girl.</title>
        <authorList>
            <person name="Zhang D.-F."/>
            <person name="Cui X.-W."/>
        </authorList>
    </citation>
    <scope>NUCLEOTIDE SEQUENCE [LARGE SCALE GENOMIC DNA]</scope>
    <source>
        <strain evidence="2 3">HHU CXW</strain>
    </source>
</reference>
<accession>A0ABX2JR87</accession>
<feature type="transmembrane region" description="Helical" evidence="1">
    <location>
        <begin position="21"/>
        <end position="46"/>
    </location>
</feature>
<protein>
    <submittedName>
        <fullName evidence="2">Uncharacterized protein</fullName>
    </submittedName>
</protein>
<keyword evidence="1" id="KW-0812">Transmembrane</keyword>
<evidence type="ECO:0000313" key="2">
    <source>
        <dbReference type="EMBL" id="NTS66340.1"/>
    </source>
</evidence>
<evidence type="ECO:0000313" key="3">
    <source>
        <dbReference type="Proteomes" id="UP000621447"/>
    </source>
</evidence>
<comment type="caution">
    <text evidence="2">The sequence shown here is derived from an EMBL/GenBank/DDBJ whole genome shotgun (WGS) entry which is preliminary data.</text>
</comment>
<keyword evidence="3" id="KW-1185">Reference proteome</keyword>
<organism evidence="2 3">
    <name type="scientific">Sphingomonas hominis</name>
    <dbReference type="NCBI Taxonomy" id="2741495"/>
    <lineage>
        <taxon>Bacteria</taxon>
        <taxon>Pseudomonadati</taxon>
        <taxon>Pseudomonadota</taxon>
        <taxon>Alphaproteobacteria</taxon>
        <taxon>Sphingomonadales</taxon>
        <taxon>Sphingomonadaceae</taxon>
        <taxon>Sphingomonas</taxon>
    </lineage>
</organism>
<evidence type="ECO:0000256" key="1">
    <source>
        <dbReference type="SAM" id="Phobius"/>
    </source>
</evidence>
<name>A0ABX2JR87_9SPHN</name>
<keyword evidence="1" id="KW-1133">Transmembrane helix</keyword>
<feature type="transmembrane region" description="Helical" evidence="1">
    <location>
        <begin position="58"/>
        <end position="77"/>
    </location>
</feature>
<feature type="transmembrane region" description="Helical" evidence="1">
    <location>
        <begin position="97"/>
        <end position="115"/>
    </location>
</feature>
<sequence length="116" mass="12828">MNNSSHPDRDPRRRVLDERTCRMICPIAAGMVGVCLTGISLLHLGQINGRRAGLADDLLAFDALCFLVATLASYIALRRGDHRRLHHMERIADTTFIAAMLTLTVACFDITYTLTG</sequence>
<dbReference type="Proteomes" id="UP000621447">
    <property type="component" value="Unassembled WGS sequence"/>
</dbReference>
<gene>
    <name evidence="2" type="ORF">HRV97_14365</name>
</gene>
<proteinExistence type="predicted"/>